<proteinExistence type="predicted"/>
<dbReference type="AlphaFoldDB" id="A0A3M7Q023"/>
<evidence type="ECO:0000313" key="2">
    <source>
        <dbReference type="EMBL" id="RNA04623.1"/>
    </source>
</evidence>
<sequence length="70" mass="8060">MRNNQNKLILKTFFFKCVLRISMSVLWLHSELSGCCREALSADALAHLKFNTDCKVKFKSAWQIILSHSS</sequence>
<gene>
    <name evidence="2" type="ORF">BpHYR1_022491</name>
</gene>
<keyword evidence="3" id="KW-1185">Reference proteome</keyword>
<organism evidence="2 3">
    <name type="scientific">Brachionus plicatilis</name>
    <name type="common">Marine rotifer</name>
    <name type="synonym">Brachionus muelleri</name>
    <dbReference type="NCBI Taxonomy" id="10195"/>
    <lineage>
        <taxon>Eukaryota</taxon>
        <taxon>Metazoa</taxon>
        <taxon>Spiralia</taxon>
        <taxon>Gnathifera</taxon>
        <taxon>Rotifera</taxon>
        <taxon>Eurotatoria</taxon>
        <taxon>Monogononta</taxon>
        <taxon>Pseudotrocha</taxon>
        <taxon>Ploima</taxon>
        <taxon>Brachionidae</taxon>
        <taxon>Brachionus</taxon>
    </lineage>
</organism>
<reference evidence="2 3" key="1">
    <citation type="journal article" date="2018" name="Sci. Rep.">
        <title>Genomic signatures of local adaptation to the degree of environmental predictability in rotifers.</title>
        <authorList>
            <person name="Franch-Gras L."/>
            <person name="Hahn C."/>
            <person name="Garcia-Roger E.M."/>
            <person name="Carmona M.J."/>
            <person name="Serra M."/>
            <person name="Gomez A."/>
        </authorList>
    </citation>
    <scope>NUCLEOTIDE SEQUENCE [LARGE SCALE GENOMIC DNA]</scope>
    <source>
        <strain evidence="2">HYR1</strain>
    </source>
</reference>
<protein>
    <recommendedName>
        <fullName evidence="4">Secreted protein</fullName>
    </recommendedName>
</protein>
<feature type="chain" id="PRO_5017990187" description="Secreted protein" evidence="1">
    <location>
        <begin position="25"/>
        <end position="70"/>
    </location>
</feature>
<evidence type="ECO:0000256" key="1">
    <source>
        <dbReference type="SAM" id="SignalP"/>
    </source>
</evidence>
<evidence type="ECO:0000313" key="3">
    <source>
        <dbReference type="Proteomes" id="UP000276133"/>
    </source>
</evidence>
<evidence type="ECO:0008006" key="4">
    <source>
        <dbReference type="Google" id="ProtNLM"/>
    </source>
</evidence>
<dbReference type="Proteomes" id="UP000276133">
    <property type="component" value="Unassembled WGS sequence"/>
</dbReference>
<keyword evidence="1" id="KW-0732">Signal</keyword>
<name>A0A3M7Q023_BRAPC</name>
<accession>A0A3M7Q023</accession>
<dbReference type="EMBL" id="REGN01008024">
    <property type="protein sequence ID" value="RNA04623.1"/>
    <property type="molecule type" value="Genomic_DNA"/>
</dbReference>
<feature type="signal peptide" evidence="1">
    <location>
        <begin position="1"/>
        <end position="24"/>
    </location>
</feature>
<comment type="caution">
    <text evidence="2">The sequence shown here is derived from an EMBL/GenBank/DDBJ whole genome shotgun (WGS) entry which is preliminary data.</text>
</comment>